<evidence type="ECO:0000256" key="3">
    <source>
        <dbReference type="RuleBase" id="RU000389"/>
    </source>
</evidence>
<dbReference type="EMBL" id="JAZHBM010000003">
    <property type="protein sequence ID" value="MEF3083831.1"/>
    <property type="molecule type" value="Genomic_DNA"/>
</dbReference>
<dbReference type="InterPro" id="IPR045584">
    <property type="entry name" value="Pilin-like"/>
</dbReference>
<evidence type="ECO:0000256" key="1">
    <source>
        <dbReference type="ARBA" id="ARBA00005233"/>
    </source>
</evidence>
<protein>
    <submittedName>
        <fullName evidence="5">Pilin</fullName>
    </submittedName>
</protein>
<dbReference type="Proteomes" id="UP001358324">
    <property type="component" value="Unassembled WGS sequence"/>
</dbReference>
<keyword evidence="3" id="KW-0281">Fimbrium</keyword>
<feature type="transmembrane region" description="Helical" evidence="4">
    <location>
        <begin position="6"/>
        <end position="27"/>
    </location>
</feature>
<dbReference type="SUPFAM" id="SSF54523">
    <property type="entry name" value="Pili subunits"/>
    <property type="match status" value="1"/>
</dbReference>
<keyword evidence="6" id="KW-1185">Reference proteome</keyword>
<name>A0ABU7WIR4_9GAMM</name>
<keyword evidence="4" id="KW-1133">Transmembrane helix</keyword>
<accession>A0ABU7WIR4</accession>
<dbReference type="Pfam" id="PF07963">
    <property type="entry name" value="N_methyl"/>
    <property type="match status" value="1"/>
</dbReference>
<dbReference type="NCBIfam" id="TIGR02532">
    <property type="entry name" value="IV_pilin_GFxxxE"/>
    <property type="match status" value="1"/>
</dbReference>
<evidence type="ECO:0000256" key="4">
    <source>
        <dbReference type="SAM" id="Phobius"/>
    </source>
</evidence>
<evidence type="ECO:0000256" key="2">
    <source>
        <dbReference type="ARBA" id="ARBA00022481"/>
    </source>
</evidence>
<keyword evidence="2" id="KW-0488">Methylation</keyword>
<proteinExistence type="inferred from homology"/>
<evidence type="ECO:0000313" key="5">
    <source>
        <dbReference type="EMBL" id="MEF3083831.1"/>
    </source>
</evidence>
<gene>
    <name evidence="5" type="ORF">V3391_16565</name>
</gene>
<keyword evidence="4" id="KW-0472">Membrane</keyword>
<dbReference type="RefSeq" id="WP_332079528.1">
    <property type="nucleotide sequence ID" value="NZ_JAZHBM010000003.1"/>
</dbReference>
<dbReference type="Pfam" id="PF00114">
    <property type="entry name" value="Pilin"/>
    <property type="match status" value="1"/>
</dbReference>
<evidence type="ECO:0000313" key="6">
    <source>
        <dbReference type="Proteomes" id="UP001358324"/>
    </source>
</evidence>
<reference evidence="5 6" key="1">
    <citation type="submission" date="2024-01" db="EMBL/GenBank/DDBJ databases">
        <title>Novel species of the genus Luteimonas isolated from rivers.</title>
        <authorList>
            <person name="Lu H."/>
        </authorList>
    </citation>
    <scope>NUCLEOTIDE SEQUENCE [LARGE SCALE GENOMIC DNA]</scope>
    <source>
        <strain evidence="5 6">SMYT11W</strain>
    </source>
</reference>
<dbReference type="PROSITE" id="PS00409">
    <property type="entry name" value="PROKAR_NTER_METHYL"/>
    <property type="match status" value="1"/>
</dbReference>
<dbReference type="InterPro" id="IPR001082">
    <property type="entry name" value="Pilin"/>
</dbReference>
<organism evidence="5 6">
    <name type="scientific">Luteimonas flava</name>
    <dbReference type="NCBI Taxonomy" id="3115822"/>
    <lineage>
        <taxon>Bacteria</taxon>
        <taxon>Pseudomonadati</taxon>
        <taxon>Pseudomonadota</taxon>
        <taxon>Gammaproteobacteria</taxon>
        <taxon>Lysobacterales</taxon>
        <taxon>Lysobacteraceae</taxon>
        <taxon>Luteimonas</taxon>
    </lineage>
</organism>
<dbReference type="Gene3D" id="3.30.700.10">
    <property type="entry name" value="Glycoprotein, Type 4 Pilin"/>
    <property type="match status" value="1"/>
</dbReference>
<dbReference type="InterPro" id="IPR012902">
    <property type="entry name" value="N_methyl_site"/>
</dbReference>
<sequence length="139" mass="14642">MQGSRGFSLIELMIVVAIIALLAAIAIPSYQEYVVRGQVAEGFSLAEDARIAVVTFHAEQQGYPAGNLDAGLSAPGSIAGRYVTAVELRPGGQVEITFGNRASARIQGQTLSMTMTDEGGSLHWTCAGLSKHYVPSACR</sequence>
<keyword evidence="4" id="KW-0812">Transmembrane</keyword>
<comment type="similarity">
    <text evidence="1 3">Belongs to the N-Me-Phe pilin family.</text>
</comment>
<comment type="caution">
    <text evidence="5">The sequence shown here is derived from an EMBL/GenBank/DDBJ whole genome shotgun (WGS) entry which is preliminary data.</text>
</comment>